<dbReference type="CDD" id="cd02021">
    <property type="entry name" value="GntK"/>
    <property type="match status" value="1"/>
</dbReference>
<dbReference type="EMBL" id="JAJATZ010000006">
    <property type="protein sequence ID" value="MCB5200151.1"/>
    <property type="molecule type" value="Genomic_DNA"/>
</dbReference>
<comment type="pathway">
    <text evidence="1">Carbohydrate acid metabolism.</text>
</comment>
<proteinExistence type="inferred from homology"/>
<comment type="similarity">
    <text evidence="2 9">Belongs to the gluconokinase GntK/GntV family.</text>
</comment>
<keyword evidence="11" id="KW-1185">Reference proteome</keyword>
<dbReference type="InterPro" id="IPR031322">
    <property type="entry name" value="Shikimate/glucono_kinase"/>
</dbReference>
<keyword evidence="4 9" id="KW-0808">Transferase</keyword>
<evidence type="ECO:0000256" key="8">
    <source>
        <dbReference type="ARBA" id="ARBA00048090"/>
    </source>
</evidence>
<evidence type="ECO:0000256" key="3">
    <source>
        <dbReference type="ARBA" id="ARBA00012054"/>
    </source>
</evidence>
<evidence type="ECO:0000313" key="11">
    <source>
        <dbReference type="Proteomes" id="UP001138961"/>
    </source>
</evidence>
<keyword evidence="7 9" id="KW-0067">ATP-binding</keyword>
<dbReference type="SUPFAM" id="SSF52540">
    <property type="entry name" value="P-loop containing nucleoside triphosphate hydrolases"/>
    <property type="match status" value="1"/>
</dbReference>
<evidence type="ECO:0000256" key="6">
    <source>
        <dbReference type="ARBA" id="ARBA00022777"/>
    </source>
</evidence>
<keyword evidence="6 9" id="KW-0418">Kinase</keyword>
<evidence type="ECO:0000313" key="10">
    <source>
        <dbReference type="EMBL" id="MCB5200151.1"/>
    </source>
</evidence>
<dbReference type="PANTHER" id="PTHR43442:SF3">
    <property type="entry name" value="GLUCONOKINASE-RELATED"/>
    <property type="match status" value="1"/>
</dbReference>
<organism evidence="10 11">
    <name type="scientific">Loktanella gaetbuli</name>
    <dbReference type="NCBI Taxonomy" id="2881335"/>
    <lineage>
        <taxon>Bacteria</taxon>
        <taxon>Pseudomonadati</taxon>
        <taxon>Pseudomonadota</taxon>
        <taxon>Alphaproteobacteria</taxon>
        <taxon>Rhodobacterales</taxon>
        <taxon>Roseobacteraceae</taxon>
        <taxon>Loktanella</taxon>
    </lineage>
</organism>
<protein>
    <recommendedName>
        <fullName evidence="3 9">Gluconokinase</fullName>
        <ecNumber evidence="3 9">2.7.1.12</ecNumber>
    </recommendedName>
</protein>
<dbReference type="EC" id="2.7.1.12" evidence="3 9"/>
<sequence length="162" mass="17079">MKIIVMGVSGCGKSLIGEMLADEIGLPFLDGDDLHPPANIAKMSDGKPLNDADRAPWLDAVGEALAACDRVIACSALKRIYRDRIRAAAGTVCFVHLAGDRAVLLDRVSSRPDHFMPADLLDSQCEALEPPGSDEHAVTVDIDATPDQVLAAIMVTGLCDAA</sequence>
<evidence type="ECO:0000256" key="2">
    <source>
        <dbReference type="ARBA" id="ARBA00008420"/>
    </source>
</evidence>
<dbReference type="Pfam" id="PF01202">
    <property type="entry name" value="SKI"/>
    <property type="match status" value="1"/>
</dbReference>
<reference evidence="10" key="1">
    <citation type="submission" date="2021-10" db="EMBL/GenBank/DDBJ databases">
        <title>Loktanella gaetbuli sp. nov., isolated from a tidal flat.</title>
        <authorList>
            <person name="Park S."/>
            <person name="Yoon J.-H."/>
        </authorList>
    </citation>
    <scope>NUCLEOTIDE SEQUENCE</scope>
    <source>
        <strain evidence="10">TSTF-M6</strain>
    </source>
</reference>
<dbReference type="InterPro" id="IPR027417">
    <property type="entry name" value="P-loop_NTPase"/>
</dbReference>
<accession>A0ABS8BXH3</accession>
<evidence type="ECO:0000256" key="1">
    <source>
        <dbReference type="ARBA" id="ARBA00004761"/>
    </source>
</evidence>
<dbReference type="InterPro" id="IPR006001">
    <property type="entry name" value="Therm_gnt_kin"/>
</dbReference>
<dbReference type="Proteomes" id="UP001138961">
    <property type="component" value="Unassembled WGS sequence"/>
</dbReference>
<evidence type="ECO:0000256" key="5">
    <source>
        <dbReference type="ARBA" id="ARBA00022741"/>
    </source>
</evidence>
<evidence type="ECO:0000256" key="7">
    <source>
        <dbReference type="ARBA" id="ARBA00022840"/>
    </source>
</evidence>
<gene>
    <name evidence="10" type="ORF">LGQ03_12950</name>
</gene>
<name>A0ABS8BXH3_9RHOB</name>
<comment type="caution">
    <text evidence="10">The sequence shown here is derived from an EMBL/GenBank/DDBJ whole genome shotgun (WGS) entry which is preliminary data.</text>
</comment>
<dbReference type="Gene3D" id="3.40.50.300">
    <property type="entry name" value="P-loop containing nucleotide triphosphate hydrolases"/>
    <property type="match status" value="1"/>
</dbReference>
<dbReference type="PANTHER" id="PTHR43442">
    <property type="entry name" value="GLUCONOKINASE-RELATED"/>
    <property type="match status" value="1"/>
</dbReference>
<dbReference type="NCBIfam" id="TIGR01313">
    <property type="entry name" value="therm_gnt_kin"/>
    <property type="match status" value="1"/>
</dbReference>
<dbReference type="RefSeq" id="WP_226748743.1">
    <property type="nucleotide sequence ID" value="NZ_JAJATZ010000006.1"/>
</dbReference>
<keyword evidence="5 9" id="KW-0547">Nucleotide-binding</keyword>
<comment type="catalytic activity">
    <reaction evidence="8 9">
        <text>D-gluconate + ATP = 6-phospho-D-gluconate + ADP + H(+)</text>
        <dbReference type="Rhea" id="RHEA:19433"/>
        <dbReference type="ChEBI" id="CHEBI:15378"/>
        <dbReference type="ChEBI" id="CHEBI:18391"/>
        <dbReference type="ChEBI" id="CHEBI:30616"/>
        <dbReference type="ChEBI" id="CHEBI:58759"/>
        <dbReference type="ChEBI" id="CHEBI:456216"/>
        <dbReference type="EC" id="2.7.1.12"/>
    </reaction>
</comment>
<evidence type="ECO:0000256" key="4">
    <source>
        <dbReference type="ARBA" id="ARBA00022679"/>
    </source>
</evidence>
<evidence type="ECO:0000256" key="9">
    <source>
        <dbReference type="RuleBase" id="RU363066"/>
    </source>
</evidence>